<comment type="similarity">
    <text evidence="1">Belongs to the enoyl-CoA hydratase/isomerase family.</text>
</comment>
<proteinExistence type="inferred from homology"/>
<keyword evidence="2" id="KW-0413">Isomerase</keyword>
<dbReference type="PANTHER" id="PTHR43459:SF1">
    <property type="entry name" value="EG:BACN32G11.4 PROTEIN"/>
    <property type="match status" value="1"/>
</dbReference>
<dbReference type="SUPFAM" id="SSF52096">
    <property type="entry name" value="ClpP/crotonase"/>
    <property type="match status" value="1"/>
</dbReference>
<evidence type="ECO:0000313" key="3">
    <source>
        <dbReference type="Proteomes" id="UP000309174"/>
    </source>
</evidence>
<keyword evidence="3" id="KW-1185">Reference proteome</keyword>
<dbReference type="InterPro" id="IPR029045">
    <property type="entry name" value="ClpP/crotonase-like_dom_sf"/>
</dbReference>
<dbReference type="Gene3D" id="1.10.12.10">
    <property type="entry name" value="Lyase 2-enoyl-coa Hydratase, Chain A, domain 2"/>
    <property type="match status" value="1"/>
</dbReference>
<sequence>MGGDAEASEASGRDVVTVTDHGAARVVMLNRPEARNAIDVPTRRRLMEELRRAAGDPGVRAIVLTGAGGTFSAGGDVRSMEGARPDEVRARLAPLHEAVQIIATCAKPVIAAVEGAAAGLGVSFAAVCDHVVAAEDARFVAGFGKVGLVPDGGLLWSLPQRVGMGRAKEMLVFGRTVPASRAYEIGLADSLVPSGKALDAALDLAAEAAALAPLSVAAAKRLLARTGDDLGRLLESEGEEQAALFGTADFAEGRAAFAERRPPRFEGR</sequence>
<dbReference type="GO" id="GO:0016853">
    <property type="term" value="F:isomerase activity"/>
    <property type="evidence" value="ECO:0007669"/>
    <property type="project" value="UniProtKB-KW"/>
</dbReference>
<evidence type="ECO:0000256" key="1">
    <source>
        <dbReference type="ARBA" id="ARBA00005254"/>
    </source>
</evidence>
<protein>
    <submittedName>
        <fullName evidence="2">Enoyl-CoA hydratase/isomerase family protein</fullName>
    </submittedName>
</protein>
<dbReference type="AlphaFoldDB" id="A0A5C4J664"/>
<dbReference type="Pfam" id="PF00378">
    <property type="entry name" value="ECH_1"/>
    <property type="match status" value="1"/>
</dbReference>
<comment type="caution">
    <text evidence="2">The sequence shown here is derived from an EMBL/GenBank/DDBJ whole genome shotgun (WGS) entry which is preliminary data.</text>
</comment>
<gene>
    <name evidence="2" type="ORF">ETD83_31575</name>
</gene>
<dbReference type="Gene3D" id="3.90.226.10">
    <property type="entry name" value="2-enoyl-CoA Hydratase, Chain A, domain 1"/>
    <property type="match status" value="1"/>
</dbReference>
<name>A0A5C4J664_9ACTN</name>
<dbReference type="InterPro" id="IPR014748">
    <property type="entry name" value="Enoyl-CoA_hydra_C"/>
</dbReference>
<dbReference type="RefSeq" id="WP_138648863.1">
    <property type="nucleotide sequence ID" value="NZ_VCKW01000220.1"/>
</dbReference>
<dbReference type="PANTHER" id="PTHR43459">
    <property type="entry name" value="ENOYL-COA HYDRATASE"/>
    <property type="match status" value="1"/>
</dbReference>
<dbReference type="CDD" id="cd06558">
    <property type="entry name" value="crotonase-like"/>
    <property type="match status" value="1"/>
</dbReference>
<dbReference type="OrthoDB" id="5291143at2"/>
<dbReference type="Proteomes" id="UP000309174">
    <property type="component" value="Unassembled WGS sequence"/>
</dbReference>
<evidence type="ECO:0000313" key="2">
    <source>
        <dbReference type="EMBL" id="TMQ91302.1"/>
    </source>
</evidence>
<dbReference type="EMBL" id="VCKW01000220">
    <property type="protein sequence ID" value="TMQ91302.1"/>
    <property type="molecule type" value="Genomic_DNA"/>
</dbReference>
<reference evidence="2 3" key="1">
    <citation type="submission" date="2019-05" db="EMBL/GenBank/DDBJ databases">
        <title>Draft genome sequence of Actinomadura sp. 14C53.</title>
        <authorList>
            <person name="Saricaoglu S."/>
            <person name="Isik K."/>
        </authorList>
    </citation>
    <scope>NUCLEOTIDE SEQUENCE [LARGE SCALE GENOMIC DNA]</scope>
    <source>
        <strain evidence="2 3">14C53</strain>
    </source>
</reference>
<dbReference type="InterPro" id="IPR001753">
    <property type="entry name" value="Enoyl-CoA_hydra/iso"/>
</dbReference>
<accession>A0A5C4J664</accession>
<organism evidence="2 3">
    <name type="scientific">Actinomadura soli</name>
    <dbReference type="NCBI Taxonomy" id="2508997"/>
    <lineage>
        <taxon>Bacteria</taxon>
        <taxon>Bacillati</taxon>
        <taxon>Actinomycetota</taxon>
        <taxon>Actinomycetes</taxon>
        <taxon>Streptosporangiales</taxon>
        <taxon>Thermomonosporaceae</taxon>
        <taxon>Actinomadura</taxon>
    </lineage>
</organism>